<dbReference type="InterPro" id="IPR014777">
    <property type="entry name" value="4pyrrole_Mease_sub1"/>
</dbReference>
<organism evidence="9 10">
    <name type="scientific">Nakamurella alba</name>
    <dbReference type="NCBI Taxonomy" id="2665158"/>
    <lineage>
        <taxon>Bacteria</taxon>
        <taxon>Bacillati</taxon>
        <taxon>Actinomycetota</taxon>
        <taxon>Actinomycetes</taxon>
        <taxon>Nakamurellales</taxon>
        <taxon>Nakamurellaceae</taxon>
        <taxon>Nakamurella</taxon>
    </lineage>
</organism>
<keyword evidence="10" id="KW-1185">Reference proteome</keyword>
<dbReference type="EC" id="2.1.1.107" evidence="1"/>
<dbReference type="GO" id="GO:0032259">
    <property type="term" value="P:methylation"/>
    <property type="evidence" value="ECO:0007669"/>
    <property type="project" value="UniProtKB-KW"/>
</dbReference>
<dbReference type="Proteomes" id="UP000460221">
    <property type="component" value="Unassembled WGS sequence"/>
</dbReference>
<dbReference type="InterPro" id="IPR035996">
    <property type="entry name" value="4pyrrol_Methylase_sf"/>
</dbReference>
<dbReference type="InterPro" id="IPR000878">
    <property type="entry name" value="4pyrrol_Mease"/>
</dbReference>
<dbReference type="InterPro" id="IPR050161">
    <property type="entry name" value="Siro_Cobalamin_biosynth"/>
</dbReference>
<gene>
    <name evidence="9" type="primary">cobA</name>
    <name evidence="9" type="ORF">GIS00_03845</name>
</gene>
<dbReference type="Pfam" id="PF00590">
    <property type="entry name" value="TP_methylase"/>
    <property type="match status" value="1"/>
</dbReference>
<dbReference type="GO" id="GO:0019354">
    <property type="term" value="P:siroheme biosynthetic process"/>
    <property type="evidence" value="ECO:0007669"/>
    <property type="project" value="InterPro"/>
</dbReference>
<evidence type="ECO:0000256" key="6">
    <source>
        <dbReference type="PIRSR" id="PIRSR036426-1"/>
    </source>
</evidence>
<dbReference type="SUPFAM" id="SSF51735">
    <property type="entry name" value="NAD(P)-binding Rossmann-fold domains"/>
    <property type="match status" value="1"/>
</dbReference>
<dbReference type="InterPro" id="IPR036291">
    <property type="entry name" value="NAD(P)-bd_dom_sf"/>
</dbReference>
<feature type="region of interest" description="Disordered" evidence="7">
    <location>
        <begin position="1"/>
        <end position="84"/>
    </location>
</feature>
<evidence type="ECO:0000256" key="7">
    <source>
        <dbReference type="SAM" id="MobiDB-lite"/>
    </source>
</evidence>
<feature type="domain" description="Tetrapyrrole methylase" evidence="8">
    <location>
        <begin position="199"/>
        <end position="411"/>
    </location>
</feature>
<feature type="active site" description="Proton donor" evidence="6">
    <location>
        <position position="252"/>
    </location>
</feature>
<dbReference type="AlphaFoldDB" id="A0A7K1FI18"/>
<feature type="active site" description="Proton acceptor" evidence="6">
    <location>
        <position position="230"/>
    </location>
</feature>
<dbReference type="SUPFAM" id="SSF53790">
    <property type="entry name" value="Tetrapyrrole methylase"/>
    <property type="match status" value="1"/>
</dbReference>
<dbReference type="GO" id="GO:0009236">
    <property type="term" value="P:cobalamin biosynthetic process"/>
    <property type="evidence" value="ECO:0007669"/>
    <property type="project" value="InterPro"/>
</dbReference>
<protein>
    <recommendedName>
        <fullName evidence="1">uroporphyrinogen-III C-methyltransferase</fullName>
        <ecNumber evidence="1">2.1.1.107</ecNumber>
    </recommendedName>
</protein>
<dbReference type="Gene3D" id="3.40.50.720">
    <property type="entry name" value="NAD(P)-binding Rossmann-like Domain"/>
    <property type="match status" value="1"/>
</dbReference>
<keyword evidence="2 9" id="KW-0489">Methyltransferase</keyword>
<evidence type="ECO:0000256" key="2">
    <source>
        <dbReference type="ARBA" id="ARBA00022603"/>
    </source>
</evidence>
<dbReference type="GO" id="GO:0051287">
    <property type="term" value="F:NAD binding"/>
    <property type="evidence" value="ECO:0007669"/>
    <property type="project" value="InterPro"/>
</dbReference>
<evidence type="ECO:0000313" key="9">
    <source>
        <dbReference type="EMBL" id="MTD13079.1"/>
    </source>
</evidence>
<dbReference type="NCBIfam" id="TIGR01469">
    <property type="entry name" value="cobA_cysG_Cterm"/>
    <property type="match status" value="1"/>
</dbReference>
<dbReference type="GO" id="GO:0043115">
    <property type="term" value="F:precorrin-2 dehydrogenase activity"/>
    <property type="evidence" value="ECO:0007669"/>
    <property type="project" value="InterPro"/>
</dbReference>
<keyword evidence="3 9" id="KW-0808">Transferase</keyword>
<comment type="caution">
    <text evidence="9">The sequence shown here is derived from an EMBL/GenBank/DDBJ whole genome shotgun (WGS) entry which is preliminary data.</text>
</comment>
<dbReference type="InterPro" id="IPR012409">
    <property type="entry name" value="Sirohaem_synth"/>
</dbReference>
<dbReference type="PANTHER" id="PTHR45790:SF3">
    <property type="entry name" value="S-ADENOSYL-L-METHIONINE-DEPENDENT UROPORPHYRINOGEN III METHYLTRANSFERASE, CHLOROPLASTIC"/>
    <property type="match status" value="1"/>
</dbReference>
<dbReference type="Pfam" id="PF13241">
    <property type="entry name" value="NAD_binding_7"/>
    <property type="match status" value="1"/>
</dbReference>
<evidence type="ECO:0000256" key="1">
    <source>
        <dbReference type="ARBA" id="ARBA00012162"/>
    </source>
</evidence>
<dbReference type="InterPro" id="IPR006366">
    <property type="entry name" value="CobA/CysG_C"/>
</dbReference>
<dbReference type="GO" id="GO:0004851">
    <property type="term" value="F:uroporphyrin-III C-methyltransferase activity"/>
    <property type="evidence" value="ECO:0007669"/>
    <property type="project" value="UniProtKB-EC"/>
</dbReference>
<reference evidence="9 10" key="1">
    <citation type="submission" date="2019-11" db="EMBL/GenBank/DDBJ databases">
        <authorList>
            <person name="Jiang L.-Q."/>
        </authorList>
    </citation>
    <scope>NUCLEOTIDE SEQUENCE [LARGE SCALE GENOMIC DNA]</scope>
    <source>
        <strain evidence="9 10">YIM 132087</strain>
    </source>
</reference>
<dbReference type="GO" id="GO:0051266">
    <property type="term" value="F:sirohydrochlorin ferrochelatase activity"/>
    <property type="evidence" value="ECO:0007669"/>
    <property type="project" value="InterPro"/>
</dbReference>
<dbReference type="EMBL" id="WLYK01000001">
    <property type="protein sequence ID" value="MTD13079.1"/>
    <property type="molecule type" value="Genomic_DNA"/>
</dbReference>
<dbReference type="CDD" id="cd11642">
    <property type="entry name" value="SUMT"/>
    <property type="match status" value="1"/>
</dbReference>
<name>A0A7K1FI18_9ACTN</name>
<dbReference type="Gene3D" id="3.30.950.10">
    <property type="entry name" value="Methyltransferase, Cobalt-precorrin-4 Transmethylase, Domain 2"/>
    <property type="match status" value="1"/>
</dbReference>
<accession>A0A7K1FI18</accession>
<evidence type="ECO:0000256" key="5">
    <source>
        <dbReference type="ARBA" id="ARBA00023244"/>
    </source>
</evidence>
<dbReference type="PIRSF" id="PIRSF036426">
    <property type="entry name" value="Sirohaem_synth"/>
    <property type="match status" value="1"/>
</dbReference>
<dbReference type="InterPro" id="IPR014776">
    <property type="entry name" value="4pyrrole_Mease_sub2"/>
</dbReference>
<evidence type="ECO:0000256" key="4">
    <source>
        <dbReference type="ARBA" id="ARBA00022691"/>
    </source>
</evidence>
<dbReference type="Gene3D" id="3.40.1010.10">
    <property type="entry name" value="Cobalt-precorrin-4 Transmethylase, Domain 1"/>
    <property type="match status" value="1"/>
</dbReference>
<keyword evidence="5" id="KW-0627">Porphyrin biosynthesis</keyword>
<evidence type="ECO:0000313" key="10">
    <source>
        <dbReference type="Proteomes" id="UP000460221"/>
    </source>
</evidence>
<dbReference type="FunFam" id="3.40.1010.10:FF:000001">
    <property type="entry name" value="Siroheme synthase"/>
    <property type="match status" value="1"/>
</dbReference>
<evidence type="ECO:0000259" key="8">
    <source>
        <dbReference type="Pfam" id="PF00590"/>
    </source>
</evidence>
<keyword evidence="4" id="KW-0949">S-adenosyl-L-methionine</keyword>
<dbReference type="PANTHER" id="PTHR45790">
    <property type="entry name" value="SIROHEME SYNTHASE-RELATED"/>
    <property type="match status" value="1"/>
</dbReference>
<proteinExistence type="predicted"/>
<evidence type="ECO:0000256" key="3">
    <source>
        <dbReference type="ARBA" id="ARBA00022679"/>
    </source>
</evidence>
<dbReference type="NCBIfam" id="NF004790">
    <property type="entry name" value="PRK06136.1"/>
    <property type="match status" value="1"/>
</dbReference>
<sequence length="440" mass="44593">MRSSCPARQGRSPSWSPPGRPVPGRAEPVDVTRPVAPGKATGGRRDPRDAAGSTAVGRHQQQDGSTVPAGGEIGGSTGTGTLTVDLPVRGRPVLVAGGGPPALGRIAALRAAGALVTVVSTHPADAVTDLADRGLITLHRREITDADLREALLVVTATGDPELDAGLAEAAERAGRLTLSGSGAVAVEPAVERRVSGGRVVLVGGGPGDPGLITVAGMAAVAEADVLVVDRLAPLAVLQRARDGAQIIDVSKIPHGPSTSQDEINRLLVTHARAGRTVVRLKGGDNFVFGRGGEEWQACEAAGIDVRIVPGVSSATAAPALAGIPVTHRTLNQGYTVVTAHVPPGDPRSTLDWAALARTGTALVLMMGLKTLPEVCSTLIGHGLDPATPAATVADAGLPSQRRVVGTVADIADRTREAGLKAPAVTVIGSVAAFDPRRTD</sequence>